<dbReference type="Pfam" id="PF03146">
    <property type="entry name" value="NtA"/>
    <property type="match status" value="1"/>
</dbReference>
<dbReference type="SUPFAM" id="SSF50242">
    <property type="entry name" value="TIMP-like"/>
    <property type="match status" value="1"/>
</dbReference>
<keyword evidence="2" id="KW-0732">Signal</keyword>
<keyword evidence="5" id="KW-1185">Reference proteome</keyword>
<name>A0A9D4I518_DREPO</name>
<feature type="signal peptide" evidence="2">
    <location>
        <begin position="1"/>
        <end position="21"/>
    </location>
</feature>
<dbReference type="Gene3D" id="2.40.50.120">
    <property type="match status" value="1"/>
</dbReference>
<reference evidence="4" key="1">
    <citation type="journal article" date="2019" name="bioRxiv">
        <title>The Genome of the Zebra Mussel, Dreissena polymorpha: A Resource for Invasive Species Research.</title>
        <authorList>
            <person name="McCartney M.A."/>
            <person name="Auch B."/>
            <person name="Kono T."/>
            <person name="Mallez S."/>
            <person name="Zhang Y."/>
            <person name="Obille A."/>
            <person name="Becker A."/>
            <person name="Abrahante J.E."/>
            <person name="Garbe J."/>
            <person name="Badalamenti J.P."/>
            <person name="Herman A."/>
            <person name="Mangelson H."/>
            <person name="Liachko I."/>
            <person name="Sullivan S."/>
            <person name="Sone E.D."/>
            <person name="Koren S."/>
            <person name="Silverstein K.A.T."/>
            <person name="Beckman K.B."/>
            <person name="Gohl D.M."/>
        </authorList>
    </citation>
    <scope>NUCLEOTIDE SEQUENCE</scope>
    <source>
        <strain evidence="4">Duluth1</strain>
        <tissue evidence="4">Whole animal</tissue>
    </source>
</reference>
<evidence type="ECO:0000259" key="3">
    <source>
        <dbReference type="PROSITE" id="PS51121"/>
    </source>
</evidence>
<feature type="non-terminal residue" evidence="4">
    <location>
        <position position="158"/>
    </location>
</feature>
<evidence type="ECO:0000313" key="5">
    <source>
        <dbReference type="Proteomes" id="UP000828390"/>
    </source>
</evidence>
<feature type="domain" description="NtA" evidence="3">
    <location>
        <begin position="23"/>
        <end position="158"/>
    </location>
</feature>
<comment type="caution">
    <text evidence="1">Lacks conserved residue(s) required for the propagation of feature annotation.</text>
</comment>
<reference evidence="4" key="2">
    <citation type="submission" date="2020-11" db="EMBL/GenBank/DDBJ databases">
        <authorList>
            <person name="McCartney M.A."/>
            <person name="Auch B."/>
            <person name="Kono T."/>
            <person name="Mallez S."/>
            <person name="Becker A."/>
            <person name="Gohl D.M."/>
            <person name="Silverstein K.A.T."/>
            <person name="Koren S."/>
            <person name="Bechman K.B."/>
            <person name="Herman A."/>
            <person name="Abrahante J.E."/>
            <person name="Garbe J."/>
        </authorList>
    </citation>
    <scope>NUCLEOTIDE SEQUENCE</scope>
    <source>
        <strain evidence="4">Duluth1</strain>
        <tissue evidence="4">Whole animal</tissue>
    </source>
</reference>
<dbReference type="Proteomes" id="UP000828390">
    <property type="component" value="Unassembled WGS sequence"/>
</dbReference>
<dbReference type="EMBL" id="JAIWYP010000010">
    <property type="protein sequence ID" value="KAH3750386.1"/>
    <property type="molecule type" value="Genomic_DNA"/>
</dbReference>
<dbReference type="GO" id="GO:0005886">
    <property type="term" value="C:plasma membrane"/>
    <property type="evidence" value="ECO:0007669"/>
    <property type="project" value="GOC"/>
</dbReference>
<accession>A0A9D4I518</accession>
<organism evidence="4 5">
    <name type="scientific">Dreissena polymorpha</name>
    <name type="common">Zebra mussel</name>
    <name type="synonym">Mytilus polymorpha</name>
    <dbReference type="NCBI Taxonomy" id="45954"/>
    <lineage>
        <taxon>Eukaryota</taxon>
        <taxon>Metazoa</taxon>
        <taxon>Spiralia</taxon>
        <taxon>Lophotrochozoa</taxon>
        <taxon>Mollusca</taxon>
        <taxon>Bivalvia</taxon>
        <taxon>Autobranchia</taxon>
        <taxon>Heteroconchia</taxon>
        <taxon>Euheterodonta</taxon>
        <taxon>Imparidentia</taxon>
        <taxon>Neoheterodontei</taxon>
        <taxon>Myida</taxon>
        <taxon>Dreissenoidea</taxon>
        <taxon>Dreissenidae</taxon>
        <taxon>Dreissena</taxon>
    </lineage>
</organism>
<dbReference type="PROSITE" id="PS51121">
    <property type="entry name" value="NTA"/>
    <property type="match status" value="1"/>
</dbReference>
<evidence type="ECO:0000256" key="2">
    <source>
        <dbReference type="SAM" id="SignalP"/>
    </source>
</evidence>
<dbReference type="AlphaFoldDB" id="A0A9D4I518"/>
<comment type="caution">
    <text evidence="4">The sequence shown here is derived from an EMBL/GenBank/DDBJ whole genome shotgun (WGS) entry which is preliminary data.</text>
</comment>
<dbReference type="InterPro" id="IPR004850">
    <property type="entry name" value="NtA_dom"/>
</dbReference>
<sequence>MCLKWSLLFFIQFDITVIVSCYCGGKSLERIENTASIVISGHVKEILDERYEGYAAHLEVKRVFKGNDLVNKVVNSSENQLSLDVPQKILFSENYNKILLVSGFRLSNDSDCQSHIKKGDTRIFFLEHTTTPDHALNLIPPIVAMSMYYIQRINAAIK</sequence>
<evidence type="ECO:0000313" key="4">
    <source>
        <dbReference type="EMBL" id="KAH3750386.1"/>
    </source>
</evidence>
<dbReference type="GO" id="GO:0043236">
    <property type="term" value="F:laminin binding"/>
    <property type="evidence" value="ECO:0007669"/>
    <property type="project" value="InterPro"/>
</dbReference>
<evidence type="ECO:0000256" key="1">
    <source>
        <dbReference type="PROSITE-ProRule" id="PRU00443"/>
    </source>
</evidence>
<protein>
    <recommendedName>
        <fullName evidence="3">NtA domain-containing protein</fullName>
    </recommendedName>
</protein>
<gene>
    <name evidence="4" type="ORF">DPMN_184908</name>
</gene>
<dbReference type="InterPro" id="IPR008993">
    <property type="entry name" value="TIMP-like_OB-fold"/>
</dbReference>
<feature type="chain" id="PRO_5038386771" description="NtA domain-containing protein" evidence="2">
    <location>
        <begin position="22"/>
        <end position="158"/>
    </location>
</feature>
<proteinExistence type="predicted"/>
<dbReference type="GO" id="GO:0043113">
    <property type="term" value="P:receptor clustering"/>
    <property type="evidence" value="ECO:0007669"/>
    <property type="project" value="InterPro"/>
</dbReference>